<dbReference type="Proteomes" id="UP000247409">
    <property type="component" value="Unassembled WGS sequence"/>
</dbReference>
<accession>A0A2V3ICB5</accession>
<feature type="signal peptide" evidence="1">
    <location>
        <begin position="1"/>
        <end position="21"/>
    </location>
</feature>
<protein>
    <submittedName>
        <fullName evidence="2">Uncharacterized protein</fullName>
    </submittedName>
</protein>
<dbReference type="OrthoDB" id="7255at2759"/>
<comment type="caution">
    <text evidence="2">The sequence shown here is derived from an EMBL/GenBank/DDBJ whole genome shotgun (WGS) entry which is preliminary data.</text>
</comment>
<dbReference type="EMBL" id="NBIV01000528">
    <property type="protein sequence ID" value="PXF39678.1"/>
    <property type="molecule type" value="Genomic_DNA"/>
</dbReference>
<evidence type="ECO:0000256" key="1">
    <source>
        <dbReference type="SAM" id="SignalP"/>
    </source>
</evidence>
<gene>
    <name evidence="2" type="ORF">BWQ96_10625</name>
</gene>
<proteinExistence type="predicted"/>
<reference evidence="2 3" key="1">
    <citation type="journal article" date="2018" name="Mol. Biol. Evol.">
        <title>Analysis of the draft genome of the red seaweed Gracilariopsis chorda provides insights into genome size evolution in Rhodophyta.</title>
        <authorList>
            <person name="Lee J."/>
            <person name="Yang E.C."/>
            <person name="Graf L."/>
            <person name="Yang J.H."/>
            <person name="Qiu H."/>
            <person name="Zel Zion U."/>
            <person name="Chan C.X."/>
            <person name="Stephens T.G."/>
            <person name="Weber A.P.M."/>
            <person name="Boo G.H."/>
            <person name="Boo S.M."/>
            <person name="Kim K.M."/>
            <person name="Shin Y."/>
            <person name="Jung M."/>
            <person name="Lee S.J."/>
            <person name="Yim H.S."/>
            <person name="Lee J.H."/>
            <person name="Bhattacharya D."/>
            <person name="Yoon H.S."/>
        </authorList>
    </citation>
    <scope>NUCLEOTIDE SEQUENCE [LARGE SCALE GENOMIC DNA]</scope>
    <source>
        <strain evidence="2 3">SKKU-2015</strain>
        <tissue evidence="2">Whole body</tissue>
    </source>
</reference>
<name>A0A2V3ICB5_9FLOR</name>
<keyword evidence="1" id="KW-0732">Signal</keyword>
<evidence type="ECO:0000313" key="2">
    <source>
        <dbReference type="EMBL" id="PXF39678.1"/>
    </source>
</evidence>
<keyword evidence="3" id="KW-1185">Reference proteome</keyword>
<organism evidence="2 3">
    <name type="scientific">Gracilariopsis chorda</name>
    <dbReference type="NCBI Taxonomy" id="448386"/>
    <lineage>
        <taxon>Eukaryota</taxon>
        <taxon>Rhodophyta</taxon>
        <taxon>Florideophyceae</taxon>
        <taxon>Rhodymeniophycidae</taxon>
        <taxon>Gracilariales</taxon>
        <taxon>Gracilariaceae</taxon>
        <taxon>Gracilariopsis</taxon>
    </lineage>
</organism>
<dbReference type="AlphaFoldDB" id="A0A2V3ICB5"/>
<evidence type="ECO:0000313" key="3">
    <source>
        <dbReference type="Proteomes" id="UP000247409"/>
    </source>
</evidence>
<feature type="chain" id="PRO_5016044682" evidence="1">
    <location>
        <begin position="22"/>
        <end position="245"/>
    </location>
</feature>
<sequence>MRFYSILSSALLVLLLSNGLAQKLTLKACKRMCGREQISRLSSKTCSAKATSSAARTASVSAGGVCSSDADCAEGYGCAASKTCNKIVENVDYYVWTNDYCEIFINGQYQGFVPSGFDVVKFTYSGTCDDIIMKVTNGYDYISSGIVMKYGGWNHASQGFHQAPNGIAIPIYGRAKLSPEGNFTNNDPSYDYMSWNEAVYAADMDQTGNFPQSMKDAGADPVTSDDVLTPLDTVMGIRYEFPECY</sequence>